<dbReference type="EMBL" id="JAVRFB010000010">
    <property type="protein sequence ID" value="MDT0403311.1"/>
    <property type="molecule type" value="Genomic_DNA"/>
</dbReference>
<proteinExistence type="predicted"/>
<evidence type="ECO:0000313" key="3">
    <source>
        <dbReference type="Proteomes" id="UP001180503"/>
    </source>
</evidence>
<dbReference type="SUPFAM" id="SSF52047">
    <property type="entry name" value="RNI-like"/>
    <property type="match status" value="1"/>
</dbReference>
<dbReference type="Proteomes" id="UP001180503">
    <property type="component" value="Unassembled WGS sequence"/>
</dbReference>
<feature type="region of interest" description="Disordered" evidence="1">
    <location>
        <begin position="305"/>
        <end position="328"/>
    </location>
</feature>
<feature type="compositionally biased region" description="Acidic residues" evidence="1">
    <location>
        <begin position="311"/>
        <end position="320"/>
    </location>
</feature>
<protein>
    <submittedName>
        <fullName evidence="2">STM4015 family protein</fullName>
    </submittedName>
</protein>
<dbReference type="RefSeq" id="WP_051713674.1">
    <property type="nucleotide sequence ID" value="NZ_JAVRFB010000010.1"/>
</dbReference>
<comment type="caution">
    <text evidence="2">The sequence shown here is derived from an EMBL/GenBank/DDBJ whole genome shotgun (WGS) entry which is preliminary data.</text>
</comment>
<evidence type="ECO:0000256" key="1">
    <source>
        <dbReference type="SAM" id="MobiDB-lite"/>
    </source>
</evidence>
<dbReference type="InterPro" id="IPR047722">
    <property type="entry name" value="STM4015-like"/>
</dbReference>
<gene>
    <name evidence="2" type="ORF">RM528_15800</name>
</gene>
<accession>A0ABU2QFZ1</accession>
<dbReference type="Gene3D" id="3.80.10.10">
    <property type="entry name" value="Ribonuclease Inhibitor"/>
    <property type="match status" value="1"/>
</dbReference>
<dbReference type="NCBIfam" id="NF038076">
    <property type="entry name" value="fam_STM4015"/>
    <property type="match status" value="1"/>
</dbReference>
<evidence type="ECO:0000313" key="2">
    <source>
        <dbReference type="EMBL" id="MDT0403311.1"/>
    </source>
</evidence>
<name>A0ABU2QFZ1_9ACTN</name>
<sequence>MELLADVPRHPRSVDHLDRFHGLPVLTFPQASSPRPLPDDPASVAWCVRVGEREDDEDTDVYWDRFVANVPLEKVRALVLGAPWFGSDGMGEYLIEALVELRDRLPRLEALFLGDVHFEESELSWMEQCDVAPVLEAYPGLRELGVRGSNGLGFPVIRHEGLRTLRLETGGLPASVTRNVAASELPNLEYLELWLGDEWYGCDTTLGDLQPFLTGERLPSLLHLGLQNSRFQDEIAAAVAQAPVVARLESLRLSMGVLGDEGAEALLGGQPLTHLRFLDLHHHYLSDAMMLRLWDALEPAGVRVDLTGHGDEDDEDEDDDTRYVAVSE</sequence>
<organism evidence="2 3">
    <name type="scientific">Streptomyces edwardsiae</name>
    <dbReference type="NCBI Taxonomy" id="3075527"/>
    <lineage>
        <taxon>Bacteria</taxon>
        <taxon>Bacillati</taxon>
        <taxon>Actinomycetota</taxon>
        <taxon>Actinomycetes</taxon>
        <taxon>Kitasatosporales</taxon>
        <taxon>Streptomycetaceae</taxon>
        <taxon>Streptomyces</taxon>
    </lineage>
</organism>
<reference evidence="3" key="1">
    <citation type="submission" date="2023-07" db="EMBL/GenBank/DDBJ databases">
        <title>30 novel species of actinomycetes from the DSMZ collection.</title>
        <authorList>
            <person name="Nouioui I."/>
        </authorList>
    </citation>
    <scope>NUCLEOTIDE SEQUENCE [LARGE SCALE GENOMIC DNA]</scope>
    <source>
        <strain evidence="3">DSM 41635</strain>
    </source>
</reference>
<dbReference type="InterPro" id="IPR032675">
    <property type="entry name" value="LRR_dom_sf"/>
</dbReference>